<feature type="domain" description="Transketolase-like pyrimidine-binding" evidence="4">
    <location>
        <begin position="14"/>
        <end position="180"/>
    </location>
</feature>
<evidence type="ECO:0000313" key="5">
    <source>
        <dbReference type="EMBL" id="SKA91184.1"/>
    </source>
</evidence>
<keyword evidence="3" id="KW-0786">Thiamine pyrophosphate</keyword>
<dbReference type="Gene3D" id="3.40.50.920">
    <property type="match status" value="1"/>
</dbReference>
<evidence type="ECO:0000313" key="6">
    <source>
        <dbReference type="Proteomes" id="UP000190105"/>
    </source>
</evidence>
<dbReference type="AlphaFoldDB" id="A0A1T4XNR3"/>
<proteinExistence type="inferred from homology"/>
<evidence type="ECO:0000256" key="2">
    <source>
        <dbReference type="ARBA" id="ARBA00007131"/>
    </source>
</evidence>
<dbReference type="InterPro" id="IPR051157">
    <property type="entry name" value="PDH/Transketolase"/>
</dbReference>
<name>A0A1T4XNR3_9CLOT</name>
<dbReference type="Pfam" id="PF02779">
    <property type="entry name" value="Transket_pyr"/>
    <property type="match status" value="1"/>
</dbReference>
<comment type="cofactor">
    <cofactor evidence="1">
        <name>thiamine diphosphate</name>
        <dbReference type="ChEBI" id="CHEBI:58937"/>
    </cofactor>
</comment>
<dbReference type="InterPro" id="IPR009014">
    <property type="entry name" value="Transketo_C/PFOR_II"/>
</dbReference>
<dbReference type="PANTHER" id="PTHR43825:SF1">
    <property type="entry name" value="TRANSKETOLASE-LIKE PYRIMIDINE-BINDING DOMAIN-CONTAINING PROTEIN"/>
    <property type="match status" value="1"/>
</dbReference>
<organism evidence="5 6">
    <name type="scientific">Caloramator quimbayensis</name>
    <dbReference type="NCBI Taxonomy" id="1147123"/>
    <lineage>
        <taxon>Bacteria</taxon>
        <taxon>Bacillati</taxon>
        <taxon>Bacillota</taxon>
        <taxon>Clostridia</taxon>
        <taxon>Eubacteriales</taxon>
        <taxon>Clostridiaceae</taxon>
        <taxon>Caloramator</taxon>
    </lineage>
</organism>
<reference evidence="6" key="1">
    <citation type="submission" date="2017-02" db="EMBL/GenBank/DDBJ databases">
        <authorList>
            <person name="Varghese N."/>
            <person name="Submissions S."/>
        </authorList>
    </citation>
    <scope>NUCLEOTIDE SEQUENCE [LARGE SCALE GENOMIC DNA]</scope>
    <source>
        <strain evidence="6">USBA 833</strain>
    </source>
</reference>
<dbReference type="EMBL" id="FUYH01000011">
    <property type="protein sequence ID" value="SKA91184.1"/>
    <property type="molecule type" value="Genomic_DNA"/>
</dbReference>
<dbReference type="SUPFAM" id="SSF52518">
    <property type="entry name" value="Thiamin diphosphate-binding fold (THDP-binding)"/>
    <property type="match status" value="1"/>
</dbReference>
<evidence type="ECO:0000256" key="3">
    <source>
        <dbReference type="ARBA" id="ARBA00023052"/>
    </source>
</evidence>
<dbReference type="OrthoDB" id="8732661at2"/>
<dbReference type="RefSeq" id="WP_078696666.1">
    <property type="nucleotide sequence ID" value="NZ_FUYH01000011.1"/>
</dbReference>
<dbReference type="InterPro" id="IPR033248">
    <property type="entry name" value="Transketolase_C"/>
</dbReference>
<dbReference type="STRING" id="1147123.SAMN05443428_11116"/>
<dbReference type="CDD" id="cd07033">
    <property type="entry name" value="TPP_PYR_DXS_TK_like"/>
    <property type="match status" value="1"/>
</dbReference>
<comment type="similarity">
    <text evidence="2">Belongs to the transketolase family.</text>
</comment>
<dbReference type="Proteomes" id="UP000190105">
    <property type="component" value="Unassembled WGS sequence"/>
</dbReference>
<evidence type="ECO:0000259" key="4">
    <source>
        <dbReference type="SMART" id="SM00861"/>
    </source>
</evidence>
<dbReference type="InterPro" id="IPR029061">
    <property type="entry name" value="THDP-binding"/>
</dbReference>
<dbReference type="SMART" id="SM00861">
    <property type="entry name" value="Transket_pyr"/>
    <property type="match status" value="1"/>
</dbReference>
<dbReference type="PANTHER" id="PTHR43825">
    <property type="entry name" value="PYRUVATE DEHYDROGENASE E1 COMPONENT"/>
    <property type="match status" value="1"/>
</dbReference>
<dbReference type="FunFam" id="3.40.50.970:FF:000129">
    <property type="entry name" value="Transketolase"/>
    <property type="match status" value="1"/>
</dbReference>
<sequence length="323" mass="35623">MSAVLANMRVKEDKEMRNVYCETLMELSEENNKIVVLDADLMNSMGMTKYANKYPERTFNVGIQEANMVGIAAGLSATGLVPFAHSFGPFATRRCFDQLFLSCGYAKLNVRIVGSDPGVTAAYNGGTHMPFEDMGILRNIPNITILEPVDSVMLKDIIKQTSNMYGLFYIRLLRKNAVKIYEDSSTFEIGKGITLKDGRDVTIIATGIMVDDALKASDELEKTGISARVVNIFTLKPIDKELIIKCAKETGAIVTAENHSVINGLYSAVSEVIAESTLVPVEKVGVMDEFGEVGPLDYLKQRFKLTPESIVEKVKKVLKRKNS</sequence>
<dbReference type="Gene3D" id="3.40.50.970">
    <property type="match status" value="1"/>
</dbReference>
<accession>A0A1T4XNR3</accession>
<dbReference type="Pfam" id="PF02780">
    <property type="entry name" value="Transketolase_C"/>
    <property type="match status" value="1"/>
</dbReference>
<gene>
    <name evidence="5" type="ORF">SAMN05443428_11116</name>
</gene>
<keyword evidence="6" id="KW-1185">Reference proteome</keyword>
<dbReference type="SUPFAM" id="SSF52922">
    <property type="entry name" value="TK C-terminal domain-like"/>
    <property type="match status" value="1"/>
</dbReference>
<protein>
    <submittedName>
        <fullName evidence="5">Transketolase</fullName>
    </submittedName>
</protein>
<dbReference type="InterPro" id="IPR005475">
    <property type="entry name" value="Transketolase-like_Pyr-bd"/>
</dbReference>
<evidence type="ECO:0000256" key="1">
    <source>
        <dbReference type="ARBA" id="ARBA00001964"/>
    </source>
</evidence>